<organism evidence="2 3">
    <name type="scientific">Albidovulum denitrificans</name>
    <dbReference type="NCBI Taxonomy" id="404881"/>
    <lineage>
        <taxon>Bacteria</taxon>
        <taxon>Pseudomonadati</taxon>
        <taxon>Pseudomonadota</taxon>
        <taxon>Alphaproteobacteria</taxon>
        <taxon>Rhodobacterales</taxon>
        <taxon>Paracoccaceae</taxon>
        <taxon>Albidovulum</taxon>
    </lineage>
</organism>
<dbReference type="InterPro" id="IPR011044">
    <property type="entry name" value="Quino_amine_DH_bsu"/>
</dbReference>
<protein>
    <submittedName>
        <fullName evidence="2">Uncharacterized protein</fullName>
    </submittedName>
</protein>
<dbReference type="AlphaFoldDB" id="A0A2S8SC96"/>
<dbReference type="Proteomes" id="UP000238338">
    <property type="component" value="Unassembled WGS sequence"/>
</dbReference>
<reference evidence="2 3" key="1">
    <citation type="submission" date="2018-02" db="EMBL/GenBank/DDBJ databases">
        <title>Genomic Encyclopedia of Archaeal and Bacterial Type Strains, Phase II (KMG-II): from individual species to whole genera.</title>
        <authorList>
            <person name="Goeker M."/>
        </authorList>
    </citation>
    <scope>NUCLEOTIDE SEQUENCE [LARGE SCALE GENOMIC DNA]</scope>
    <source>
        <strain evidence="2 3">DSM 18921</strain>
    </source>
</reference>
<accession>A0A2S8SC96</accession>
<dbReference type="EMBL" id="PVEP01000001">
    <property type="protein sequence ID" value="PQV58400.1"/>
    <property type="molecule type" value="Genomic_DNA"/>
</dbReference>
<feature type="chain" id="PRO_5015667469" evidence="1">
    <location>
        <begin position="25"/>
        <end position="609"/>
    </location>
</feature>
<gene>
    <name evidence="2" type="ORF">LX70_00212</name>
</gene>
<proteinExistence type="predicted"/>
<name>A0A2S8SC96_9RHOB</name>
<dbReference type="SUPFAM" id="SSF50969">
    <property type="entry name" value="YVTN repeat-like/Quinoprotein amine dehydrogenase"/>
    <property type="match status" value="1"/>
</dbReference>
<comment type="caution">
    <text evidence="2">The sequence shown here is derived from an EMBL/GenBank/DDBJ whole genome shotgun (WGS) entry which is preliminary data.</text>
</comment>
<keyword evidence="1" id="KW-0732">Signal</keyword>
<feature type="signal peptide" evidence="1">
    <location>
        <begin position="1"/>
        <end position="24"/>
    </location>
</feature>
<dbReference type="RefSeq" id="WP_105512685.1">
    <property type="nucleotide sequence ID" value="NZ_PVEP01000001.1"/>
</dbReference>
<keyword evidence="3" id="KW-1185">Reference proteome</keyword>
<dbReference type="OrthoDB" id="7765923at2"/>
<evidence type="ECO:0000256" key="1">
    <source>
        <dbReference type="SAM" id="SignalP"/>
    </source>
</evidence>
<dbReference type="Gene3D" id="2.130.10.10">
    <property type="entry name" value="YVTN repeat-like/Quinoprotein amine dehydrogenase"/>
    <property type="match status" value="1"/>
</dbReference>
<dbReference type="InterPro" id="IPR015943">
    <property type="entry name" value="WD40/YVTN_repeat-like_dom_sf"/>
</dbReference>
<evidence type="ECO:0000313" key="3">
    <source>
        <dbReference type="Proteomes" id="UP000238338"/>
    </source>
</evidence>
<sequence length="609" mass="63568">MRAARAILAPVAALAMLAAGPVRAQASLTAELALLDPLTGRATDPDAGDKLRLRISLREPATGAAPRGLLLRAWARPVAADNPGCARAAQNFRSTRRTPLGSVDMNGVLVSVLNRDASLSVIDPKLNLYSSNLIAAHVLDDMPAAIAADRRGMRMLAAHADGRIEAADVAGPGRTVIARGLGPLRAIAVAPNGRIWAGTQDGALIALSPAGEVLERTALPGAVTLIRPDDPESPLLLAFTDSGRARMIDASDGRAIMETRFPAPLLSLAPVGQVGLIALQGGAGVAQIRYADAPDRAVPVALGTPFARVATDPAGRIAVLWSPGDALVALVDLALGRVVQQLSLDKATVSEMTFTDNAAYLLSHDGGYVGALDLATVALGRTAVMRQVNLGFQGPAPDGDTRLIVPLLPAPQVMAVTPENQTGWLIEELASSVEMPPMDSVRLRGGIPARVHILDRSFDEVAPGVFEAAWAFGAGDWELVLTSDLGDISTCVPFHVRGAVERAELRPVRLIPDMGSAAVVGRDYDLRLRILDADGAPVALDRLALLVPSMISGWSTRVTASKGADGTLRATLRLPHAGPFAIQPLDLPPPYSLRSASIITAVEDEGAGR</sequence>
<evidence type="ECO:0000313" key="2">
    <source>
        <dbReference type="EMBL" id="PQV58400.1"/>
    </source>
</evidence>